<dbReference type="Proteomes" id="UP000054047">
    <property type="component" value="Unassembled WGS sequence"/>
</dbReference>
<dbReference type="AlphaFoldDB" id="A0A0C2DTW7"/>
<comment type="cofactor">
    <cofactor evidence="1">
        <name>a divalent metal cation</name>
        <dbReference type="ChEBI" id="CHEBI:60240"/>
    </cofactor>
</comment>
<protein>
    <recommendedName>
        <fullName evidence="3">DDE Tnp4 domain-containing protein</fullName>
    </recommendedName>
</protein>
<dbReference type="OrthoDB" id="5822470at2759"/>
<dbReference type="Pfam" id="PF13359">
    <property type="entry name" value="DDE_Tnp_4"/>
    <property type="match status" value="1"/>
</dbReference>
<name>A0A0C2DTW7_9BILA</name>
<dbReference type="InterPro" id="IPR027806">
    <property type="entry name" value="HARBI1_dom"/>
</dbReference>
<accession>A0A0C2DTW7</accession>
<evidence type="ECO:0000313" key="4">
    <source>
        <dbReference type="EMBL" id="KIH66247.1"/>
    </source>
</evidence>
<evidence type="ECO:0000256" key="2">
    <source>
        <dbReference type="ARBA" id="ARBA00022723"/>
    </source>
</evidence>
<keyword evidence="5" id="KW-1185">Reference proteome</keyword>
<proteinExistence type="predicted"/>
<organism evidence="4 5">
    <name type="scientific">Ancylostoma duodenale</name>
    <dbReference type="NCBI Taxonomy" id="51022"/>
    <lineage>
        <taxon>Eukaryota</taxon>
        <taxon>Metazoa</taxon>
        <taxon>Ecdysozoa</taxon>
        <taxon>Nematoda</taxon>
        <taxon>Chromadorea</taxon>
        <taxon>Rhabditida</taxon>
        <taxon>Rhabditina</taxon>
        <taxon>Rhabditomorpha</taxon>
        <taxon>Strongyloidea</taxon>
        <taxon>Ancylostomatidae</taxon>
        <taxon>Ancylostomatinae</taxon>
        <taxon>Ancylostoma</taxon>
    </lineage>
</organism>
<evidence type="ECO:0000256" key="1">
    <source>
        <dbReference type="ARBA" id="ARBA00001968"/>
    </source>
</evidence>
<evidence type="ECO:0000259" key="3">
    <source>
        <dbReference type="Pfam" id="PF13359"/>
    </source>
</evidence>
<evidence type="ECO:0000313" key="5">
    <source>
        <dbReference type="Proteomes" id="UP000054047"/>
    </source>
</evidence>
<dbReference type="EMBL" id="KN727202">
    <property type="protein sequence ID" value="KIH66247.1"/>
    <property type="molecule type" value="Genomic_DNA"/>
</dbReference>
<sequence length="361" mass="42320">MSERMEKECFRRFLLWVADLGLRIRSVTSDRNSHFKNVIDELNSNSSWNMEWYHDHWHLIRHLVKGLREVECPGFEIMRYARILRKDAAKQHRRFLLALLVVMINGGLRRRRRRTYMDECHLDLIGWRFRCFETYLTSLNPDSFHVYTRFYPDEFENLYNKIAHRLVHTRNHITPISGRQRLTTLCRFLGHGSSFTYMSQELCLGASTVMNIVYEVAESIAKEFFLEVFPLPFRSTWADSASDFANMWNYPRGVAALDAKHFECFRPSPSGSTFFNYKGYYSIVLLALSDAQYRILMFDLGSKGRSSDVGIFQDSPIRTYIESHLDDFPPPAPLGNFGVVSYHILADQGFGQKVHIQRHSI</sequence>
<dbReference type="GO" id="GO:0046872">
    <property type="term" value="F:metal ion binding"/>
    <property type="evidence" value="ECO:0007669"/>
    <property type="project" value="UniProtKB-KW"/>
</dbReference>
<reference evidence="4 5" key="1">
    <citation type="submission" date="2013-12" db="EMBL/GenBank/DDBJ databases">
        <title>Draft genome of the parsitic nematode Ancylostoma duodenale.</title>
        <authorList>
            <person name="Mitreva M."/>
        </authorList>
    </citation>
    <scope>NUCLEOTIDE SEQUENCE [LARGE SCALE GENOMIC DNA]</scope>
    <source>
        <strain evidence="4 5">Zhejiang</strain>
    </source>
</reference>
<keyword evidence="2" id="KW-0479">Metal-binding</keyword>
<gene>
    <name evidence="4" type="ORF">ANCDUO_03424</name>
</gene>
<feature type="domain" description="DDE Tnp4" evidence="3">
    <location>
        <begin position="257"/>
        <end position="351"/>
    </location>
</feature>